<dbReference type="PANTHER" id="PTHR43537:SF5">
    <property type="entry name" value="UXU OPERON TRANSCRIPTIONAL REGULATOR"/>
    <property type="match status" value="1"/>
</dbReference>
<reference evidence="5 6" key="1">
    <citation type="submission" date="2016-11" db="EMBL/GenBank/DDBJ databases">
        <authorList>
            <person name="Jaros S."/>
            <person name="Januszkiewicz K."/>
            <person name="Wedrychowicz H."/>
        </authorList>
    </citation>
    <scope>NUCLEOTIDE SEQUENCE [LARGE SCALE GENOMIC DNA]</scope>
    <source>
        <strain evidence="5 6">DSM 45627</strain>
    </source>
</reference>
<dbReference type="Pfam" id="PF00392">
    <property type="entry name" value="GntR"/>
    <property type="match status" value="1"/>
</dbReference>
<dbReference type="Proteomes" id="UP000186132">
    <property type="component" value="Unassembled WGS sequence"/>
</dbReference>
<keyword evidence="2" id="KW-0238">DNA-binding</keyword>
<gene>
    <name evidence="5" type="ORF">SAMN05443575_3186</name>
</gene>
<dbReference type="Gene3D" id="1.20.120.530">
    <property type="entry name" value="GntR ligand-binding domain-like"/>
    <property type="match status" value="1"/>
</dbReference>
<dbReference type="InterPro" id="IPR036390">
    <property type="entry name" value="WH_DNA-bd_sf"/>
</dbReference>
<organism evidence="5 6">
    <name type="scientific">Jatrophihabitans endophyticus</name>
    <dbReference type="NCBI Taxonomy" id="1206085"/>
    <lineage>
        <taxon>Bacteria</taxon>
        <taxon>Bacillati</taxon>
        <taxon>Actinomycetota</taxon>
        <taxon>Actinomycetes</taxon>
        <taxon>Jatrophihabitantales</taxon>
        <taxon>Jatrophihabitantaceae</taxon>
        <taxon>Jatrophihabitans</taxon>
    </lineage>
</organism>
<accession>A0A1M5PSV4</accession>
<name>A0A1M5PSV4_9ACTN</name>
<dbReference type="CDD" id="cd07377">
    <property type="entry name" value="WHTH_GntR"/>
    <property type="match status" value="1"/>
</dbReference>
<dbReference type="GO" id="GO:0003677">
    <property type="term" value="F:DNA binding"/>
    <property type="evidence" value="ECO:0007669"/>
    <property type="project" value="UniProtKB-KW"/>
</dbReference>
<evidence type="ECO:0000313" key="5">
    <source>
        <dbReference type="EMBL" id="SHH04934.1"/>
    </source>
</evidence>
<dbReference type="InterPro" id="IPR036388">
    <property type="entry name" value="WH-like_DNA-bd_sf"/>
</dbReference>
<keyword evidence="6" id="KW-1185">Reference proteome</keyword>
<dbReference type="STRING" id="1206085.SAMN05443575_3186"/>
<feature type="domain" description="HTH gntR-type" evidence="4">
    <location>
        <begin position="14"/>
        <end position="83"/>
    </location>
</feature>
<sequence length="279" mass="30436">MSEPFGPMGTRIQPRLAEAIAAELRERILNGSIPEGALPKQEDLVVMFGVSAPPMREALRILEVEGLITVRRGKLGGAVVHRPNGGSMAHAIGMALQGEQVHLHDLAESIRDLEPRSAAACAQRADRKDVLRPRFEENLELSAAAVGDGPAFTRVSRTFHELVVAYTTPVTTRLLIRSLVTIWTAQEQTWAHEASEVGHYPTKQEQRTVLNAHRRIATRILDGDAAGAERSARAHLHASQDRVLAEFGDRVVDAASSRAIRGLRSVTTDQRSDAGYSVL</sequence>
<dbReference type="SMART" id="SM00895">
    <property type="entry name" value="FCD"/>
    <property type="match status" value="1"/>
</dbReference>
<evidence type="ECO:0000256" key="1">
    <source>
        <dbReference type="ARBA" id="ARBA00023015"/>
    </source>
</evidence>
<dbReference type="PROSITE" id="PS50949">
    <property type="entry name" value="HTH_GNTR"/>
    <property type="match status" value="1"/>
</dbReference>
<dbReference type="EMBL" id="FQVU01000004">
    <property type="protein sequence ID" value="SHH04934.1"/>
    <property type="molecule type" value="Genomic_DNA"/>
</dbReference>
<dbReference type="SUPFAM" id="SSF46785">
    <property type="entry name" value="Winged helix' DNA-binding domain"/>
    <property type="match status" value="1"/>
</dbReference>
<protein>
    <submittedName>
        <fullName evidence="5">Transcriptional regulator, GntR family</fullName>
    </submittedName>
</protein>
<keyword evidence="3" id="KW-0804">Transcription</keyword>
<evidence type="ECO:0000259" key="4">
    <source>
        <dbReference type="PROSITE" id="PS50949"/>
    </source>
</evidence>
<keyword evidence="1" id="KW-0805">Transcription regulation</keyword>
<dbReference type="InterPro" id="IPR011711">
    <property type="entry name" value="GntR_C"/>
</dbReference>
<evidence type="ECO:0000256" key="2">
    <source>
        <dbReference type="ARBA" id="ARBA00023125"/>
    </source>
</evidence>
<dbReference type="RefSeq" id="WP_234971487.1">
    <property type="nucleotide sequence ID" value="NZ_FQVU01000004.1"/>
</dbReference>
<dbReference type="InterPro" id="IPR000524">
    <property type="entry name" value="Tscrpt_reg_HTH_GntR"/>
</dbReference>
<dbReference type="SMART" id="SM00345">
    <property type="entry name" value="HTH_GNTR"/>
    <property type="match status" value="1"/>
</dbReference>
<dbReference type="PANTHER" id="PTHR43537">
    <property type="entry name" value="TRANSCRIPTIONAL REGULATOR, GNTR FAMILY"/>
    <property type="match status" value="1"/>
</dbReference>
<evidence type="ECO:0000313" key="6">
    <source>
        <dbReference type="Proteomes" id="UP000186132"/>
    </source>
</evidence>
<dbReference type="GO" id="GO:0003700">
    <property type="term" value="F:DNA-binding transcription factor activity"/>
    <property type="evidence" value="ECO:0007669"/>
    <property type="project" value="InterPro"/>
</dbReference>
<dbReference type="Gene3D" id="1.10.10.10">
    <property type="entry name" value="Winged helix-like DNA-binding domain superfamily/Winged helix DNA-binding domain"/>
    <property type="match status" value="1"/>
</dbReference>
<dbReference type="Pfam" id="PF07729">
    <property type="entry name" value="FCD"/>
    <property type="match status" value="1"/>
</dbReference>
<proteinExistence type="predicted"/>
<dbReference type="InterPro" id="IPR008920">
    <property type="entry name" value="TF_FadR/GntR_C"/>
</dbReference>
<dbReference type="SUPFAM" id="SSF48008">
    <property type="entry name" value="GntR ligand-binding domain-like"/>
    <property type="match status" value="1"/>
</dbReference>
<evidence type="ECO:0000256" key="3">
    <source>
        <dbReference type="ARBA" id="ARBA00023163"/>
    </source>
</evidence>
<dbReference type="AlphaFoldDB" id="A0A1M5PSV4"/>